<feature type="active site" description="Charge relay system" evidence="7">
    <location>
        <position position="193"/>
    </location>
</feature>
<protein>
    <submittedName>
        <fullName evidence="13">S8 family serine peptidase</fullName>
    </submittedName>
</protein>
<keyword evidence="2" id="KW-0964">Secreted</keyword>
<evidence type="ECO:0000259" key="12">
    <source>
        <dbReference type="Pfam" id="PF02225"/>
    </source>
</evidence>
<feature type="signal peptide" evidence="10">
    <location>
        <begin position="1"/>
        <end position="28"/>
    </location>
</feature>
<dbReference type="InterPro" id="IPR015500">
    <property type="entry name" value="Peptidase_S8_subtilisin-rel"/>
</dbReference>
<dbReference type="InterPro" id="IPR034213">
    <property type="entry name" value="S8_Vpr-like"/>
</dbReference>
<evidence type="ECO:0000256" key="4">
    <source>
        <dbReference type="ARBA" id="ARBA00022729"/>
    </source>
</evidence>
<feature type="domain" description="PA" evidence="12">
    <location>
        <begin position="446"/>
        <end position="537"/>
    </location>
</feature>
<dbReference type="PRINTS" id="PR00723">
    <property type="entry name" value="SUBTILISIN"/>
</dbReference>
<evidence type="ECO:0000313" key="13">
    <source>
        <dbReference type="EMBL" id="GAA1204640.1"/>
    </source>
</evidence>
<feature type="active site" description="Charge relay system" evidence="7">
    <location>
        <position position="612"/>
    </location>
</feature>
<proteinExistence type="inferred from homology"/>
<evidence type="ECO:0000256" key="2">
    <source>
        <dbReference type="ARBA" id="ARBA00022512"/>
    </source>
</evidence>
<accession>A0ABP4G037</accession>
<dbReference type="InterPro" id="IPR023827">
    <property type="entry name" value="Peptidase_S8_Asp-AS"/>
</dbReference>
<dbReference type="EMBL" id="BAAALM010000007">
    <property type="protein sequence ID" value="GAA1204640.1"/>
    <property type="molecule type" value="Genomic_DNA"/>
</dbReference>
<evidence type="ECO:0000256" key="1">
    <source>
        <dbReference type="ARBA" id="ARBA00011073"/>
    </source>
</evidence>
<dbReference type="Pfam" id="PF00082">
    <property type="entry name" value="Peptidase_S8"/>
    <property type="match status" value="1"/>
</dbReference>
<evidence type="ECO:0000256" key="3">
    <source>
        <dbReference type="ARBA" id="ARBA00022670"/>
    </source>
</evidence>
<dbReference type="CDD" id="cd07474">
    <property type="entry name" value="Peptidases_S8_subtilisin_Vpr-like"/>
    <property type="match status" value="1"/>
</dbReference>
<dbReference type="PANTHER" id="PTHR43806:SF11">
    <property type="entry name" value="CEREVISIN-RELATED"/>
    <property type="match status" value="1"/>
</dbReference>
<keyword evidence="5 7" id="KW-0378">Hydrolase</keyword>
<dbReference type="PROSITE" id="PS00136">
    <property type="entry name" value="SUBTILASE_ASP"/>
    <property type="match status" value="1"/>
</dbReference>
<evidence type="ECO:0000256" key="10">
    <source>
        <dbReference type="SAM" id="SignalP"/>
    </source>
</evidence>
<dbReference type="Gene3D" id="3.40.50.200">
    <property type="entry name" value="Peptidase S8/S53 domain"/>
    <property type="match status" value="1"/>
</dbReference>
<name>A0ABP4G037_9PSEU</name>
<evidence type="ECO:0000256" key="9">
    <source>
        <dbReference type="SAM" id="MobiDB-lite"/>
    </source>
</evidence>
<evidence type="ECO:0000313" key="14">
    <source>
        <dbReference type="Proteomes" id="UP001500467"/>
    </source>
</evidence>
<feature type="domain" description="Peptidase S8/S53" evidence="11">
    <location>
        <begin position="184"/>
        <end position="650"/>
    </location>
</feature>
<evidence type="ECO:0000256" key="8">
    <source>
        <dbReference type="RuleBase" id="RU003355"/>
    </source>
</evidence>
<dbReference type="Proteomes" id="UP001500467">
    <property type="component" value="Unassembled WGS sequence"/>
</dbReference>
<dbReference type="PROSITE" id="PS51892">
    <property type="entry name" value="SUBTILASE"/>
    <property type="match status" value="1"/>
</dbReference>
<dbReference type="PANTHER" id="PTHR43806">
    <property type="entry name" value="PEPTIDASE S8"/>
    <property type="match status" value="1"/>
</dbReference>
<dbReference type="InterPro" id="IPR003137">
    <property type="entry name" value="PA_domain"/>
</dbReference>
<feature type="active site" description="Charge relay system" evidence="7">
    <location>
        <position position="264"/>
    </location>
</feature>
<keyword evidence="2" id="KW-0134">Cell wall</keyword>
<evidence type="ECO:0000259" key="11">
    <source>
        <dbReference type="Pfam" id="PF00082"/>
    </source>
</evidence>
<dbReference type="SUPFAM" id="SSF52743">
    <property type="entry name" value="Subtilisin-like"/>
    <property type="match status" value="1"/>
</dbReference>
<dbReference type="PROSITE" id="PS00138">
    <property type="entry name" value="SUBTILASE_SER"/>
    <property type="match status" value="1"/>
</dbReference>
<keyword evidence="14" id="KW-1185">Reference proteome</keyword>
<organism evidence="13 14">
    <name type="scientific">Prauserella alba</name>
    <dbReference type="NCBI Taxonomy" id="176898"/>
    <lineage>
        <taxon>Bacteria</taxon>
        <taxon>Bacillati</taxon>
        <taxon>Actinomycetota</taxon>
        <taxon>Actinomycetes</taxon>
        <taxon>Pseudonocardiales</taxon>
        <taxon>Pseudonocardiaceae</taxon>
        <taxon>Prauserella</taxon>
    </lineage>
</organism>
<evidence type="ECO:0000256" key="7">
    <source>
        <dbReference type="PROSITE-ProRule" id="PRU01240"/>
    </source>
</evidence>
<evidence type="ECO:0000256" key="6">
    <source>
        <dbReference type="ARBA" id="ARBA00022825"/>
    </source>
</evidence>
<dbReference type="InterPro" id="IPR022398">
    <property type="entry name" value="Peptidase_S8_His-AS"/>
</dbReference>
<dbReference type="InterPro" id="IPR036852">
    <property type="entry name" value="Peptidase_S8/S53_dom_sf"/>
</dbReference>
<sequence>MNRWRARLLATCSTALLAATFAAGGASAQDAASIEPLPTASADDLDPGRADGGISPRLADSQGRTSAFVEVRKQAAVDAFNDEKAKGTKAAAKAAKRARSAALGAVDRVVGTLRATDTGTTVLARTANAIPGALVSADAERLRELAGRDDVVSVKPIVPKKHQNAGADQLTKAINVWQQTGHYGEDVKVGVIDSGIDYTHATFGGPGTKEAYESVDPAKEAPELFPSAKVAGGTDLVGDDYDASGENGSETPKPDPNPLPCMDHGTHVAGTAAGYGVGADGSTFTGDYSKLDGDDLMDMKVAPGSAPKAELYDIKVFGCAGSTAVMAQAMDWTLDPNGDGDFSDKLDVVNMSVGSDYGAPDDPESDFVRKLVANDVLPVMSAGNGGDLYDVGGSPGNTPEGLGVASIRDSYVLRDAVEVTEPSDVAGKVAGQFSLYYTDYDSLDITKPVVALSEGNASGCGEFSESDAAAVKGKIAWLEWDDNDGTRECGSAARADNATAAGAAGVVFTSGVQNFGAAIAGNEDVPVFQLTGDATEQLRPSLDEGTLEIAMNGDGRTSLPTEDESIEDTPSSFTSRGVRGPAVKPDLASPGDTIASALMGGGDAATVMSGTSMASPHAAGITALVREANPDWTATEVKNSVMNTAAHEVTSDGTAVGPQRVGAGRIDARAAVGNDVMAYSLRDRKAVSVSFGVLEVSQPTTKRKVVRIVNKGDETERYSLSYAASSTIPGVSYELSRDSVTVPAHGSAHVRVKLRIDPAAMRKTVDPTLERNQLGVARQFVAEAAGRLVLEPAGDGATLRLPVHAAPKPVAKLHHSRNIAFRGGSDTADVRVLGRGLDQGSGSEAYRSLLSIMELHARSPKLPPCFGEQTNGCTVNETAEGGDLRYAGATSVGEGDGAMLAFGLSTWGDWSSLGGHTIPYIHTDTDGDGEADYETYAMPMPATDVLVAQTVRLSDGSTVDLQPVNGQFGDVDTNTFDSNVAVLPVSLSALGIDPSADSHEISYTVGVSGFYGDPETGDVDTIDEPIAFDPLNPEYTVAGADGAAALSYVAGRGDRFTVTRSPESADSAEGLLVLSHHNASGRRASTVGVHELDHRPVSTNGG</sequence>
<feature type="region of interest" description="Disordered" evidence="9">
    <location>
        <begin position="38"/>
        <end position="61"/>
    </location>
</feature>
<dbReference type="Pfam" id="PF02225">
    <property type="entry name" value="PA"/>
    <property type="match status" value="1"/>
</dbReference>
<dbReference type="InterPro" id="IPR000209">
    <property type="entry name" value="Peptidase_S8/S53_dom"/>
</dbReference>
<gene>
    <name evidence="13" type="ORF">GCM10009675_23800</name>
</gene>
<comment type="caution">
    <text evidence="13">The sequence shown here is derived from an EMBL/GenBank/DDBJ whole genome shotgun (WGS) entry which is preliminary data.</text>
</comment>
<keyword evidence="6 7" id="KW-0720">Serine protease</keyword>
<keyword evidence="4 10" id="KW-0732">Signal</keyword>
<feature type="region of interest" description="Disordered" evidence="9">
    <location>
        <begin position="551"/>
        <end position="589"/>
    </location>
</feature>
<reference evidence="14" key="1">
    <citation type="journal article" date="2019" name="Int. J. Syst. Evol. Microbiol.">
        <title>The Global Catalogue of Microorganisms (GCM) 10K type strain sequencing project: providing services to taxonomists for standard genome sequencing and annotation.</title>
        <authorList>
            <consortium name="The Broad Institute Genomics Platform"/>
            <consortium name="The Broad Institute Genome Sequencing Center for Infectious Disease"/>
            <person name="Wu L."/>
            <person name="Ma J."/>
        </authorList>
    </citation>
    <scope>NUCLEOTIDE SEQUENCE [LARGE SCALE GENOMIC DNA]</scope>
    <source>
        <strain evidence="14">JCM 13022</strain>
    </source>
</reference>
<evidence type="ECO:0000256" key="5">
    <source>
        <dbReference type="ARBA" id="ARBA00022801"/>
    </source>
</evidence>
<dbReference type="InterPro" id="IPR023828">
    <property type="entry name" value="Peptidase_S8_Ser-AS"/>
</dbReference>
<dbReference type="PROSITE" id="PS00137">
    <property type="entry name" value="SUBTILASE_HIS"/>
    <property type="match status" value="1"/>
</dbReference>
<dbReference type="Gene3D" id="3.50.30.30">
    <property type="match status" value="1"/>
</dbReference>
<comment type="similarity">
    <text evidence="1 7 8">Belongs to the peptidase S8 family.</text>
</comment>
<dbReference type="InterPro" id="IPR050131">
    <property type="entry name" value="Peptidase_S8_subtilisin-like"/>
</dbReference>
<dbReference type="RefSeq" id="WP_253852834.1">
    <property type="nucleotide sequence ID" value="NZ_BAAALM010000007.1"/>
</dbReference>
<feature type="chain" id="PRO_5046335376" evidence="10">
    <location>
        <begin position="29"/>
        <end position="1102"/>
    </location>
</feature>
<feature type="region of interest" description="Disordered" evidence="9">
    <location>
        <begin position="231"/>
        <end position="265"/>
    </location>
</feature>
<keyword evidence="3 7" id="KW-0645">Protease</keyword>